<evidence type="ECO:0000259" key="1">
    <source>
        <dbReference type="Pfam" id="PF12770"/>
    </source>
</evidence>
<dbReference type="Pfam" id="PF12770">
    <property type="entry name" value="CHAT"/>
    <property type="match status" value="1"/>
</dbReference>
<dbReference type="EMBL" id="JAEQND010000001">
    <property type="protein sequence ID" value="MBL0423576.1"/>
    <property type="molecule type" value="Genomic_DNA"/>
</dbReference>
<organism evidence="2 3">
    <name type="scientific">Ramlibacter alkalitolerans</name>
    <dbReference type="NCBI Taxonomy" id="2039631"/>
    <lineage>
        <taxon>Bacteria</taxon>
        <taxon>Pseudomonadati</taxon>
        <taxon>Pseudomonadota</taxon>
        <taxon>Betaproteobacteria</taxon>
        <taxon>Burkholderiales</taxon>
        <taxon>Comamonadaceae</taxon>
        <taxon>Ramlibacter</taxon>
    </lineage>
</organism>
<protein>
    <submittedName>
        <fullName evidence="2">CHAT domain-containing protein</fullName>
    </submittedName>
</protein>
<name>A0ABS1JHL9_9BURK</name>
<sequence length="571" mass="62176">MMGLTASHEVSPASPPGAYRDFVISARRLDARSVAVGVDSSPAGPLQAMVKVSFSQKEASALHASFRASFAEPQVQGGRMLMSAEEAATIGRRLAQVLFPPAVLGLFASSLTLVAGKLRIRLAMDASLMDLPWEYVARPHAGEGHAQAADFLLLDPAVSMVRQASGPGIGFAPISGRQRLVFAGTFWEGDRDGWEVGKEFALLHRALHPVVDYLASDFIVARDPQELGGRNLDGCAVFHYAGHCDFDPAGRAFLLKELPTSRALAIKDDALYLDELAPRLAAAGVRLAVLSACNSGFGAVANPLLDAGVPVVIGVNGGVASTSTIEFCAKLYESLAVGLTLDEAVSHARLHVFQWGRKYDLFDWGLFMVHMRCGEAVLFPRLASAELAQRQRTVRQAHAETIGSALQLMRELDPYNFAQIMSELVQRRVLILGRFNDKRMPLLDAIRTHLQQHPNRYLPELFTYDKPESRDLEEAIIGFAALSRFVIADLSEPRSVPQELGAIAPNFQSVPIVPLIDAAEQEYATFESIRRRANVVKPTVRYKDRDDLVGQLDAIVALAEGKLLEVRPPAV</sequence>
<keyword evidence="3" id="KW-1185">Reference proteome</keyword>
<feature type="domain" description="CHAT" evidence="1">
    <location>
        <begin position="90"/>
        <end position="369"/>
    </location>
</feature>
<evidence type="ECO:0000313" key="3">
    <source>
        <dbReference type="Proteomes" id="UP000622707"/>
    </source>
</evidence>
<dbReference type="Proteomes" id="UP000622707">
    <property type="component" value="Unassembled WGS sequence"/>
</dbReference>
<proteinExistence type="predicted"/>
<reference evidence="2 3" key="1">
    <citation type="journal article" date="2017" name="Int. J. Syst. Evol. Microbiol.">
        <title>Ramlibacter alkalitolerans sp. nov., alkali-tolerant bacterium isolated from soil of ginseng.</title>
        <authorList>
            <person name="Lee D.H."/>
            <person name="Cha C.J."/>
        </authorList>
    </citation>
    <scope>NUCLEOTIDE SEQUENCE [LARGE SCALE GENOMIC DNA]</scope>
    <source>
        <strain evidence="2 3">KACC 19305</strain>
    </source>
</reference>
<evidence type="ECO:0000313" key="2">
    <source>
        <dbReference type="EMBL" id="MBL0423576.1"/>
    </source>
</evidence>
<accession>A0ABS1JHL9</accession>
<comment type="caution">
    <text evidence="2">The sequence shown here is derived from an EMBL/GenBank/DDBJ whole genome shotgun (WGS) entry which is preliminary data.</text>
</comment>
<gene>
    <name evidence="2" type="ORF">JI746_00545</name>
</gene>
<dbReference type="RefSeq" id="WP_201686828.1">
    <property type="nucleotide sequence ID" value="NZ_JAEQND010000001.1"/>
</dbReference>
<dbReference type="InterPro" id="IPR024983">
    <property type="entry name" value="CHAT_dom"/>
</dbReference>